<proteinExistence type="predicted"/>
<dbReference type="EMBL" id="JABSTU010000007">
    <property type="protein sequence ID" value="KAH8025333.1"/>
    <property type="molecule type" value="Genomic_DNA"/>
</dbReference>
<name>A0A9J6DT36_RHIMP</name>
<dbReference type="VEuPathDB" id="VectorBase:LOC119170476"/>
<dbReference type="Proteomes" id="UP000821866">
    <property type="component" value="Unassembled WGS sequence"/>
</dbReference>
<dbReference type="PANTHER" id="PTHR13008:SF7">
    <property type="entry name" value="MAP KINASE-ACTIVATING DEATH DOMAIN PROTEIN"/>
    <property type="match status" value="1"/>
</dbReference>
<evidence type="ECO:0000313" key="3">
    <source>
        <dbReference type="EMBL" id="KAH8025333.1"/>
    </source>
</evidence>
<dbReference type="InterPro" id="IPR039980">
    <property type="entry name" value="MADD"/>
</dbReference>
<dbReference type="GO" id="GO:0042981">
    <property type="term" value="P:regulation of apoptotic process"/>
    <property type="evidence" value="ECO:0007669"/>
    <property type="project" value="TreeGrafter"/>
</dbReference>
<reference evidence="3" key="2">
    <citation type="submission" date="2021-09" db="EMBL/GenBank/DDBJ databases">
        <authorList>
            <person name="Jia N."/>
            <person name="Wang J."/>
            <person name="Shi W."/>
            <person name="Du L."/>
            <person name="Sun Y."/>
            <person name="Zhan W."/>
            <person name="Jiang J."/>
            <person name="Wang Q."/>
            <person name="Zhang B."/>
            <person name="Ji P."/>
            <person name="Sakyi L.B."/>
            <person name="Cui X."/>
            <person name="Yuan T."/>
            <person name="Jiang B."/>
            <person name="Yang W."/>
            <person name="Lam T.T.-Y."/>
            <person name="Chang Q."/>
            <person name="Ding S."/>
            <person name="Wang X."/>
            <person name="Zhu J."/>
            <person name="Ruan X."/>
            <person name="Zhao L."/>
            <person name="Wei J."/>
            <person name="Que T."/>
            <person name="Du C."/>
            <person name="Cheng J."/>
            <person name="Dai P."/>
            <person name="Han X."/>
            <person name="Huang E."/>
            <person name="Gao Y."/>
            <person name="Liu J."/>
            <person name="Shao H."/>
            <person name="Ye R."/>
            <person name="Li L."/>
            <person name="Wei W."/>
            <person name="Wang X."/>
            <person name="Wang C."/>
            <person name="Huo Q."/>
            <person name="Li W."/>
            <person name="Guo W."/>
            <person name="Chen H."/>
            <person name="Chen S."/>
            <person name="Zhou L."/>
            <person name="Zhou L."/>
            <person name="Ni X."/>
            <person name="Tian J."/>
            <person name="Zhou Y."/>
            <person name="Sheng Y."/>
            <person name="Liu T."/>
            <person name="Pan Y."/>
            <person name="Xia L."/>
            <person name="Li J."/>
            <person name="Zhao F."/>
            <person name="Cao W."/>
        </authorList>
    </citation>
    <scope>NUCLEOTIDE SEQUENCE</scope>
    <source>
        <strain evidence="3">Rmic-2018</strain>
        <tissue evidence="3">Larvae</tissue>
    </source>
</reference>
<dbReference type="PROSITE" id="PS50211">
    <property type="entry name" value="DENN"/>
    <property type="match status" value="1"/>
</dbReference>
<sequence length="207" mass="23464">MDAVRKYFSPRLLDYIVVSGVRQPNRNLPVQPPELLRRYPIEDHADFPLPTDVVFFCQPEGCLLVGPRRTSLRESTPFVFSLTEKDTSRVRYGICVNFFRPIDRATLRTQRSSSVESGDGGGGVPEYPGGRPIPAPRARRRKRLSSHSLVSLCIISHHPFFSTFRECLFALRKLVDSSHERLLLGSRMANRLPSRYDGLAGVYGARF</sequence>
<reference evidence="3" key="1">
    <citation type="journal article" date="2020" name="Cell">
        <title>Large-Scale Comparative Analyses of Tick Genomes Elucidate Their Genetic Diversity and Vector Capacities.</title>
        <authorList>
            <consortium name="Tick Genome and Microbiome Consortium (TIGMIC)"/>
            <person name="Jia N."/>
            <person name="Wang J."/>
            <person name="Shi W."/>
            <person name="Du L."/>
            <person name="Sun Y."/>
            <person name="Zhan W."/>
            <person name="Jiang J.F."/>
            <person name="Wang Q."/>
            <person name="Zhang B."/>
            <person name="Ji P."/>
            <person name="Bell-Sakyi L."/>
            <person name="Cui X.M."/>
            <person name="Yuan T.T."/>
            <person name="Jiang B.G."/>
            <person name="Yang W.F."/>
            <person name="Lam T.T."/>
            <person name="Chang Q.C."/>
            <person name="Ding S.J."/>
            <person name="Wang X.J."/>
            <person name="Zhu J.G."/>
            <person name="Ruan X.D."/>
            <person name="Zhao L."/>
            <person name="Wei J.T."/>
            <person name="Ye R.Z."/>
            <person name="Que T.C."/>
            <person name="Du C.H."/>
            <person name="Zhou Y.H."/>
            <person name="Cheng J.X."/>
            <person name="Dai P.F."/>
            <person name="Guo W.B."/>
            <person name="Han X.H."/>
            <person name="Huang E.J."/>
            <person name="Li L.F."/>
            <person name="Wei W."/>
            <person name="Gao Y.C."/>
            <person name="Liu J.Z."/>
            <person name="Shao H.Z."/>
            <person name="Wang X."/>
            <person name="Wang C.C."/>
            <person name="Yang T.C."/>
            <person name="Huo Q.B."/>
            <person name="Li W."/>
            <person name="Chen H.Y."/>
            <person name="Chen S.E."/>
            <person name="Zhou L.G."/>
            <person name="Ni X.B."/>
            <person name="Tian J.H."/>
            <person name="Sheng Y."/>
            <person name="Liu T."/>
            <person name="Pan Y.S."/>
            <person name="Xia L.Y."/>
            <person name="Li J."/>
            <person name="Zhao F."/>
            <person name="Cao W.C."/>
        </authorList>
    </citation>
    <scope>NUCLEOTIDE SEQUENCE</scope>
    <source>
        <strain evidence="3">Rmic-2018</strain>
    </source>
</reference>
<evidence type="ECO:0000256" key="1">
    <source>
        <dbReference type="SAM" id="MobiDB-lite"/>
    </source>
</evidence>
<feature type="domain" description="UDENN" evidence="2">
    <location>
        <begin position="14"/>
        <end position="207"/>
    </location>
</feature>
<evidence type="ECO:0000313" key="4">
    <source>
        <dbReference type="Proteomes" id="UP000821866"/>
    </source>
</evidence>
<dbReference type="Gene3D" id="3.30.450.200">
    <property type="match status" value="1"/>
</dbReference>
<dbReference type="GO" id="GO:0005085">
    <property type="term" value="F:guanyl-nucleotide exchange factor activity"/>
    <property type="evidence" value="ECO:0007669"/>
    <property type="project" value="TreeGrafter"/>
</dbReference>
<dbReference type="InterPro" id="IPR037516">
    <property type="entry name" value="Tripartite_DENN"/>
</dbReference>
<dbReference type="AlphaFoldDB" id="A0A9J6DT36"/>
<dbReference type="Pfam" id="PF03456">
    <property type="entry name" value="uDENN"/>
    <property type="match status" value="1"/>
</dbReference>
<accession>A0A9J6DT36</accession>
<gene>
    <name evidence="3" type="ORF">HPB51_007046</name>
</gene>
<feature type="region of interest" description="Disordered" evidence="1">
    <location>
        <begin position="109"/>
        <end position="138"/>
    </location>
</feature>
<organism evidence="3 4">
    <name type="scientific">Rhipicephalus microplus</name>
    <name type="common">Cattle tick</name>
    <name type="synonym">Boophilus microplus</name>
    <dbReference type="NCBI Taxonomy" id="6941"/>
    <lineage>
        <taxon>Eukaryota</taxon>
        <taxon>Metazoa</taxon>
        <taxon>Ecdysozoa</taxon>
        <taxon>Arthropoda</taxon>
        <taxon>Chelicerata</taxon>
        <taxon>Arachnida</taxon>
        <taxon>Acari</taxon>
        <taxon>Parasitiformes</taxon>
        <taxon>Ixodida</taxon>
        <taxon>Ixodoidea</taxon>
        <taxon>Ixodidae</taxon>
        <taxon>Rhipicephalinae</taxon>
        <taxon>Rhipicephalus</taxon>
        <taxon>Boophilus</taxon>
    </lineage>
</organism>
<comment type="caution">
    <text evidence="3">The sequence shown here is derived from an EMBL/GenBank/DDBJ whole genome shotgun (WGS) entry which is preliminary data.</text>
</comment>
<evidence type="ECO:0000259" key="2">
    <source>
        <dbReference type="PROSITE" id="PS50211"/>
    </source>
</evidence>
<protein>
    <recommendedName>
        <fullName evidence="2">UDENN domain-containing protein</fullName>
    </recommendedName>
</protein>
<dbReference type="PANTHER" id="PTHR13008">
    <property type="entry name" value="MAP-KINASE ACTIVATING DEATH DOMAIN PROTEIN MADD /DENN/AEX-3 C.ELEGANS"/>
    <property type="match status" value="1"/>
</dbReference>
<dbReference type="GO" id="GO:0005829">
    <property type="term" value="C:cytosol"/>
    <property type="evidence" value="ECO:0007669"/>
    <property type="project" value="TreeGrafter"/>
</dbReference>
<dbReference type="InterPro" id="IPR005113">
    <property type="entry name" value="uDENN_dom"/>
</dbReference>
<keyword evidence="4" id="KW-1185">Reference proteome</keyword>
<dbReference type="SMART" id="SM00800">
    <property type="entry name" value="uDENN"/>
    <property type="match status" value="1"/>
</dbReference>
<dbReference type="GO" id="GO:0032483">
    <property type="term" value="P:regulation of Rab protein signal transduction"/>
    <property type="evidence" value="ECO:0007669"/>
    <property type="project" value="TreeGrafter"/>
</dbReference>